<accession>A0A8R7QX38</accession>
<reference evidence="1" key="3">
    <citation type="submission" date="2022-06" db="UniProtKB">
        <authorList>
            <consortium name="EnsemblPlants"/>
        </authorList>
    </citation>
    <scope>IDENTIFICATION</scope>
</reference>
<dbReference type="Proteomes" id="UP000015106">
    <property type="component" value="Chromosome 6"/>
</dbReference>
<reference evidence="1" key="2">
    <citation type="submission" date="2018-03" db="EMBL/GenBank/DDBJ databases">
        <title>The Triticum urartu genome reveals the dynamic nature of wheat genome evolution.</title>
        <authorList>
            <person name="Ling H."/>
            <person name="Ma B."/>
            <person name="Shi X."/>
            <person name="Liu H."/>
            <person name="Dong L."/>
            <person name="Sun H."/>
            <person name="Cao Y."/>
            <person name="Gao Q."/>
            <person name="Zheng S."/>
            <person name="Li Y."/>
            <person name="Yu Y."/>
            <person name="Du H."/>
            <person name="Qi M."/>
            <person name="Li Y."/>
            <person name="Yu H."/>
            <person name="Cui Y."/>
            <person name="Wang N."/>
            <person name="Chen C."/>
            <person name="Wu H."/>
            <person name="Zhao Y."/>
            <person name="Zhang J."/>
            <person name="Li Y."/>
            <person name="Zhou W."/>
            <person name="Zhang B."/>
            <person name="Hu W."/>
            <person name="Eijk M."/>
            <person name="Tang J."/>
            <person name="Witsenboer H."/>
            <person name="Zhao S."/>
            <person name="Li Z."/>
            <person name="Zhang A."/>
            <person name="Wang D."/>
            <person name="Liang C."/>
        </authorList>
    </citation>
    <scope>NUCLEOTIDE SEQUENCE [LARGE SCALE GENOMIC DNA]</scope>
    <source>
        <strain evidence="1">cv. G1812</strain>
    </source>
</reference>
<name>A0A8R7QX38_TRIUA</name>
<proteinExistence type="predicted"/>
<reference evidence="2" key="1">
    <citation type="journal article" date="2013" name="Nature">
        <title>Draft genome of the wheat A-genome progenitor Triticum urartu.</title>
        <authorList>
            <person name="Ling H.Q."/>
            <person name="Zhao S."/>
            <person name="Liu D."/>
            <person name="Wang J."/>
            <person name="Sun H."/>
            <person name="Zhang C."/>
            <person name="Fan H."/>
            <person name="Li D."/>
            <person name="Dong L."/>
            <person name="Tao Y."/>
            <person name="Gao C."/>
            <person name="Wu H."/>
            <person name="Li Y."/>
            <person name="Cui Y."/>
            <person name="Guo X."/>
            <person name="Zheng S."/>
            <person name="Wang B."/>
            <person name="Yu K."/>
            <person name="Liang Q."/>
            <person name="Yang W."/>
            <person name="Lou X."/>
            <person name="Chen J."/>
            <person name="Feng M."/>
            <person name="Jian J."/>
            <person name="Zhang X."/>
            <person name="Luo G."/>
            <person name="Jiang Y."/>
            <person name="Liu J."/>
            <person name="Wang Z."/>
            <person name="Sha Y."/>
            <person name="Zhang B."/>
            <person name="Wu H."/>
            <person name="Tang D."/>
            <person name="Shen Q."/>
            <person name="Xue P."/>
            <person name="Zou S."/>
            <person name="Wang X."/>
            <person name="Liu X."/>
            <person name="Wang F."/>
            <person name="Yang Y."/>
            <person name="An X."/>
            <person name="Dong Z."/>
            <person name="Zhang K."/>
            <person name="Zhang X."/>
            <person name="Luo M.C."/>
            <person name="Dvorak J."/>
            <person name="Tong Y."/>
            <person name="Wang J."/>
            <person name="Yang H."/>
            <person name="Li Z."/>
            <person name="Wang D."/>
            <person name="Zhang A."/>
            <person name="Wang J."/>
        </authorList>
    </citation>
    <scope>NUCLEOTIDE SEQUENCE</scope>
    <source>
        <strain evidence="2">cv. G1812</strain>
    </source>
</reference>
<keyword evidence="2" id="KW-1185">Reference proteome</keyword>
<organism evidence="1 2">
    <name type="scientific">Triticum urartu</name>
    <name type="common">Red wild einkorn</name>
    <name type="synonym">Crithodium urartu</name>
    <dbReference type="NCBI Taxonomy" id="4572"/>
    <lineage>
        <taxon>Eukaryota</taxon>
        <taxon>Viridiplantae</taxon>
        <taxon>Streptophyta</taxon>
        <taxon>Embryophyta</taxon>
        <taxon>Tracheophyta</taxon>
        <taxon>Spermatophyta</taxon>
        <taxon>Magnoliopsida</taxon>
        <taxon>Liliopsida</taxon>
        <taxon>Poales</taxon>
        <taxon>Poaceae</taxon>
        <taxon>BOP clade</taxon>
        <taxon>Pooideae</taxon>
        <taxon>Triticodae</taxon>
        <taxon>Triticeae</taxon>
        <taxon>Triticinae</taxon>
        <taxon>Triticum</taxon>
    </lineage>
</organism>
<evidence type="ECO:0000313" key="2">
    <source>
        <dbReference type="Proteomes" id="UP000015106"/>
    </source>
</evidence>
<dbReference type="Gramene" id="TuG1812G0600003692.01.T01">
    <property type="protein sequence ID" value="TuG1812G0600003692.01.T01.cds427048"/>
    <property type="gene ID" value="TuG1812G0600003692.01"/>
</dbReference>
<protein>
    <submittedName>
        <fullName evidence="1">Uncharacterized protein</fullName>
    </submittedName>
</protein>
<dbReference type="AlphaFoldDB" id="A0A8R7QX38"/>
<sequence>MDGAYPSIVELACNDFVTLILYDYSEKKGNCPMPTSVDLIFLLYVKTEKCMFLAYTCEAQWLS</sequence>
<evidence type="ECO:0000313" key="1">
    <source>
        <dbReference type="EnsemblPlants" id="TuG1812G0600003692.01.T01.cds427048"/>
    </source>
</evidence>
<dbReference type="EnsemblPlants" id="TuG1812G0600003692.01.T01">
    <property type="protein sequence ID" value="TuG1812G0600003692.01.T01.cds427048"/>
    <property type="gene ID" value="TuG1812G0600003692.01"/>
</dbReference>